<evidence type="ECO:0000256" key="1">
    <source>
        <dbReference type="ARBA" id="ARBA00023125"/>
    </source>
</evidence>
<organism evidence="4 5">
    <name type="scientific">Kiloniella laminariae</name>
    <dbReference type="NCBI Taxonomy" id="454162"/>
    <lineage>
        <taxon>Bacteria</taxon>
        <taxon>Pseudomonadati</taxon>
        <taxon>Pseudomonadota</taxon>
        <taxon>Alphaproteobacteria</taxon>
        <taxon>Rhodospirillales</taxon>
        <taxon>Kiloniellaceae</taxon>
        <taxon>Kiloniella</taxon>
    </lineage>
</organism>
<evidence type="ECO:0000313" key="4">
    <source>
        <dbReference type="EMBL" id="MCZ4282227.1"/>
    </source>
</evidence>
<dbReference type="PROSITE" id="PS50977">
    <property type="entry name" value="HTH_TETR_2"/>
    <property type="match status" value="1"/>
</dbReference>
<protein>
    <submittedName>
        <fullName evidence="4">TetR/AcrR family transcriptional regulator</fullName>
    </submittedName>
</protein>
<sequence length="196" mass="21718">MGRPSKKAERTEQILAAFQRCVARSGLEGSTLDQIAEEAGMQRSLVRHFAGNREELVRTLAHWVIGNSVPVWEEFKAGIPEDNPLDYLLDGLFEEKNTNPETVLVISALTFSAGNDPDLAKMLRNWINSFTQDIQTILGSIFPQAKREQVDAVAFGLVSLNFNLDALSPLNIGPEYRRAARTCAESLISTLRNASE</sequence>
<feature type="DNA-binding region" description="H-T-H motif" evidence="2">
    <location>
        <begin position="31"/>
        <end position="50"/>
    </location>
</feature>
<dbReference type="EMBL" id="JAPWGY010000006">
    <property type="protein sequence ID" value="MCZ4282227.1"/>
    <property type="molecule type" value="Genomic_DNA"/>
</dbReference>
<evidence type="ECO:0000259" key="3">
    <source>
        <dbReference type="PROSITE" id="PS50977"/>
    </source>
</evidence>
<keyword evidence="5" id="KW-1185">Reference proteome</keyword>
<evidence type="ECO:0000256" key="2">
    <source>
        <dbReference type="PROSITE-ProRule" id="PRU00335"/>
    </source>
</evidence>
<dbReference type="Proteomes" id="UP001069802">
    <property type="component" value="Unassembled WGS sequence"/>
</dbReference>
<evidence type="ECO:0000313" key="5">
    <source>
        <dbReference type="Proteomes" id="UP001069802"/>
    </source>
</evidence>
<name>A0ABT4LMB1_9PROT</name>
<dbReference type="InterPro" id="IPR001647">
    <property type="entry name" value="HTH_TetR"/>
</dbReference>
<dbReference type="InterPro" id="IPR009057">
    <property type="entry name" value="Homeodomain-like_sf"/>
</dbReference>
<comment type="caution">
    <text evidence="4">The sequence shown here is derived from an EMBL/GenBank/DDBJ whole genome shotgun (WGS) entry which is preliminary data.</text>
</comment>
<dbReference type="SUPFAM" id="SSF46689">
    <property type="entry name" value="Homeodomain-like"/>
    <property type="match status" value="1"/>
</dbReference>
<proteinExistence type="predicted"/>
<keyword evidence="1 2" id="KW-0238">DNA-binding</keyword>
<gene>
    <name evidence="4" type="ORF">O4H49_15670</name>
</gene>
<feature type="domain" description="HTH tetR-type" evidence="3">
    <location>
        <begin position="8"/>
        <end position="68"/>
    </location>
</feature>
<reference evidence="4" key="1">
    <citation type="submission" date="2022-12" db="EMBL/GenBank/DDBJ databases">
        <title>Bacterial isolates from different developmental stages of Nematostella vectensis.</title>
        <authorList>
            <person name="Fraune S."/>
        </authorList>
    </citation>
    <scope>NUCLEOTIDE SEQUENCE</scope>
    <source>
        <strain evidence="4">G21630-S1</strain>
    </source>
</reference>
<dbReference type="Gene3D" id="1.10.357.10">
    <property type="entry name" value="Tetracycline Repressor, domain 2"/>
    <property type="match status" value="1"/>
</dbReference>
<dbReference type="RefSeq" id="WP_269424377.1">
    <property type="nucleotide sequence ID" value="NZ_JAPWGY010000006.1"/>
</dbReference>
<accession>A0ABT4LMB1</accession>